<proteinExistence type="predicted"/>
<feature type="compositionally biased region" description="Basic and acidic residues" evidence="1">
    <location>
        <begin position="121"/>
        <end position="138"/>
    </location>
</feature>
<dbReference type="AlphaFoldDB" id="A0AAN6ITU5"/>
<protein>
    <submittedName>
        <fullName evidence="2">Uncharacterized protein</fullName>
    </submittedName>
</protein>
<comment type="caution">
    <text evidence="2">The sequence shown here is derived from an EMBL/GenBank/DDBJ whole genome shotgun (WGS) entry which is preliminary data.</text>
</comment>
<evidence type="ECO:0000313" key="3">
    <source>
        <dbReference type="Proteomes" id="UP001161757"/>
    </source>
</evidence>
<feature type="compositionally biased region" description="Basic and acidic residues" evidence="1">
    <location>
        <begin position="145"/>
        <end position="181"/>
    </location>
</feature>
<feature type="compositionally biased region" description="Acidic residues" evidence="1">
    <location>
        <begin position="220"/>
        <end position="232"/>
    </location>
</feature>
<sequence length="242" mass="28914">MCLQYPRRPICMTCDEWVHKDPPIYATRLCERAMYNNPCDELRETTRAVDLPGAYWCAHCRLEYQHRFDEQVLRGTPREIREHEEKIRQLEDDVRAEAAWRLEESQREVEDEDADREYHLGDEEHESNVHPCRPRDPFGDVWSGVRRDTSPADSTDEFREFFRTQFSRHAERSRSRARGETEGDSDDDEDDGLDEYRDFFGTQFARHEARIRSRARGETGDDSEDDEDDDDEDRYHGTHEYR</sequence>
<evidence type="ECO:0000313" key="2">
    <source>
        <dbReference type="EMBL" id="KAJ8991124.1"/>
    </source>
</evidence>
<feature type="region of interest" description="Disordered" evidence="1">
    <location>
        <begin position="121"/>
        <end position="242"/>
    </location>
</feature>
<evidence type="ECO:0000256" key="1">
    <source>
        <dbReference type="SAM" id="MobiDB-lite"/>
    </source>
</evidence>
<dbReference type="Proteomes" id="UP001161757">
    <property type="component" value="Unassembled WGS sequence"/>
</dbReference>
<gene>
    <name evidence="2" type="ORF">HRR80_005178</name>
</gene>
<dbReference type="EMBL" id="JAJGCB010000009">
    <property type="protein sequence ID" value="KAJ8991124.1"/>
    <property type="molecule type" value="Genomic_DNA"/>
</dbReference>
<organism evidence="2 3">
    <name type="scientific">Exophiala dermatitidis</name>
    <name type="common">Black yeast-like fungus</name>
    <name type="synonym">Wangiella dermatitidis</name>
    <dbReference type="NCBI Taxonomy" id="5970"/>
    <lineage>
        <taxon>Eukaryota</taxon>
        <taxon>Fungi</taxon>
        <taxon>Dikarya</taxon>
        <taxon>Ascomycota</taxon>
        <taxon>Pezizomycotina</taxon>
        <taxon>Eurotiomycetes</taxon>
        <taxon>Chaetothyriomycetidae</taxon>
        <taxon>Chaetothyriales</taxon>
        <taxon>Herpotrichiellaceae</taxon>
        <taxon>Exophiala</taxon>
    </lineage>
</organism>
<name>A0AAN6ITU5_EXODE</name>
<accession>A0AAN6ITU5</accession>
<feature type="compositionally biased region" description="Basic and acidic residues" evidence="1">
    <location>
        <begin position="205"/>
        <end position="219"/>
    </location>
</feature>
<feature type="compositionally biased region" description="Acidic residues" evidence="1">
    <location>
        <begin position="182"/>
        <end position="193"/>
    </location>
</feature>
<feature type="compositionally biased region" description="Basic and acidic residues" evidence="1">
    <location>
        <begin position="233"/>
        <end position="242"/>
    </location>
</feature>
<reference evidence="2" key="1">
    <citation type="submission" date="2023-01" db="EMBL/GenBank/DDBJ databases">
        <title>Exophiala dermititidis isolated from Cystic Fibrosis Patient.</title>
        <authorList>
            <person name="Kurbessoian T."/>
            <person name="Crocker A."/>
            <person name="Murante D."/>
            <person name="Hogan D.A."/>
            <person name="Stajich J.E."/>
        </authorList>
    </citation>
    <scope>NUCLEOTIDE SEQUENCE</scope>
    <source>
        <strain evidence="2">Ex8</strain>
    </source>
</reference>